<evidence type="ECO:0000256" key="2">
    <source>
        <dbReference type="SAM" id="SignalP"/>
    </source>
</evidence>
<feature type="signal peptide" evidence="2">
    <location>
        <begin position="1"/>
        <end position="25"/>
    </location>
</feature>
<dbReference type="AlphaFoldDB" id="A0A2T8IEG9"/>
<gene>
    <name evidence="3" type="ORF">PAHAL_7G348700</name>
</gene>
<sequence length="65" mass="7010">MNRVGCPACLPACLVTALLNSQLSARCRTRNGVVCLKRGKGRLAARSRRSDPAANFIPNSNRQQA</sequence>
<dbReference type="Proteomes" id="UP000243499">
    <property type="component" value="Chromosome 7"/>
</dbReference>
<feature type="chain" id="PRO_5015463619" description="Secreted protein" evidence="2">
    <location>
        <begin position="26"/>
        <end position="65"/>
    </location>
</feature>
<name>A0A2T8IEG9_9POAL</name>
<dbReference type="Gramene" id="PVH36070">
    <property type="protein sequence ID" value="PVH36070"/>
    <property type="gene ID" value="PAHAL_7G348700"/>
</dbReference>
<reference evidence="3" key="1">
    <citation type="submission" date="2018-04" db="EMBL/GenBank/DDBJ databases">
        <title>WGS assembly of Panicum hallii.</title>
        <authorList>
            <person name="Lovell J."/>
            <person name="Jenkins J."/>
            <person name="Lowry D."/>
            <person name="Mamidi S."/>
            <person name="Sreedasyam A."/>
            <person name="Weng X."/>
            <person name="Barry K."/>
            <person name="Bonette J."/>
            <person name="Campitelli B."/>
            <person name="Daum C."/>
            <person name="Gordon S."/>
            <person name="Gould B."/>
            <person name="Lipzen A."/>
            <person name="Macqueen A."/>
            <person name="Palacio-Mejia J."/>
            <person name="Plott C."/>
            <person name="Shakirov E."/>
            <person name="Shu S."/>
            <person name="Yoshinaga Y."/>
            <person name="Zane M."/>
            <person name="Rokhsar D."/>
            <person name="Grimwood J."/>
            <person name="Schmutz J."/>
            <person name="Juenger T."/>
        </authorList>
    </citation>
    <scope>NUCLEOTIDE SEQUENCE [LARGE SCALE GENOMIC DNA]</scope>
    <source>
        <strain evidence="3">FIL2</strain>
    </source>
</reference>
<feature type="region of interest" description="Disordered" evidence="1">
    <location>
        <begin position="46"/>
        <end position="65"/>
    </location>
</feature>
<proteinExistence type="predicted"/>
<keyword evidence="2" id="KW-0732">Signal</keyword>
<evidence type="ECO:0008006" key="4">
    <source>
        <dbReference type="Google" id="ProtNLM"/>
    </source>
</evidence>
<accession>A0A2T8IEG9</accession>
<organism evidence="3">
    <name type="scientific">Panicum hallii</name>
    <dbReference type="NCBI Taxonomy" id="206008"/>
    <lineage>
        <taxon>Eukaryota</taxon>
        <taxon>Viridiplantae</taxon>
        <taxon>Streptophyta</taxon>
        <taxon>Embryophyta</taxon>
        <taxon>Tracheophyta</taxon>
        <taxon>Spermatophyta</taxon>
        <taxon>Magnoliopsida</taxon>
        <taxon>Liliopsida</taxon>
        <taxon>Poales</taxon>
        <taxon>Poaceae</taxon>
        <taxon>PACMAD clade</taxon>
        <taxon>Panicoideae</taxon>
        <taxon>Panicodae</taxon>
        <taxon>Paniceae</taxon>
        <taxon>Panicinae</taxon>
        <taxon>Panicum</taxon>
        <taxon>Panicum sect. Panicum</taxon>
    </lineage>
</organism>
<protein>
    <recommendedName>
        <fullName evidence="4">Secreted protein</fullName>
    </recommendedName>
</protein>
<evidence type="ECO:0000256" key="1">
    <source>
        <dbReference type="SAM" id="MobiDB-lite"/>
    </source>
</evidence>
<dbReference type="EMBL" id="CM008052">
    <property type="protein sequence ID" value="PVH36070.1"/>
    <property type="molecule type" value="Genomic_DNA"/>
</dbReference>
<evidence type="ECO:0000313" key="3">
    <source>
        <dbReference type="EMBL" id="PVH36070.1"/>
    </source>
</evidence>